<dbReference type="FunFam" id="3.30.40.10:FF:000251">
    <property type="entry name" value="Nitric oxide synthase-interacting protein"/>
    <property type="match status" value="1"/>
</dbReference>
<dbReference type="PIRSF" id="PIRSF023577">
    <property type="entry name" value="ENOS_interacting"/>
    <property type="match status" value="1"/>
</dbReference>
<keyword evidence="7" id="KW-0217">Developmental protein</keyword>
<dbReference type="CTD" id="20198208"/>
<evidence type="ECO:0000313" key="18">
    <source>
        <dbReference type="EnsemblMetazoa" id="HelroP159202"/>
    </source>
</evidence>
<dbReference type="PANTHER" id="PTHR13063">
    <property type="entry name" value="ENOS INTERACTING PROTEIN"/>
    <property type="match status" value="1"/>
</dbReference>
<comment type="similarity">
    <text evidence="4 14">Belongs to the NOSIP family.</text>
</comment>
<dbReference type="Proteomes" id="UP000015101">
    <property type="component" value="Unassembled WGS sequence"/>
</dbReference>
<dbReference type="Pfam" id="PF15906">
    <property type="entry name" value="zf-NOSIP"/>
    <property type="match status" value="1"/>
</dbReference>
<dbReference type="Gene3D" id="3.30.40.10">
    <property type="entry name" value="Zinc/RING finger domain, C3HC4 (zinc finger)"/>
    <property type="match status" value="2"/>
</dbReference>
<comment type="catalytic activity">
    <reaction evidence="1">
        <text>S-ubiquitinyl-[E2 ubiquitin-conjugating enzyme]-L-cysteine + [acceptor protein]-L-lysine = [E2 ubiquitin-conjugating enzyme]-L-cysteine + N(6)-ubiquitinyl-[acceptor protein]-L-lysine.</text>
        <dbReference type="EC" id="2.3.2.27"/>
    </reaction>
</comment>
<evidence type="ECO:0000256" key="13">
    <source>
        <dbReference type="ARBA" id="ARBA00032934"/>
    </source>
</evidence>
<accession>T1ENQ8</accession>
<dbReference type="STRING" id="6412.T1ENQ8"/>
<feature type="coiled-coil region" evidence="15">
    <location>
        <begin position="71"/>
        <end position="113"/>
    </location>
</feature>
<evidence type="ECO:0000256" key="8">
    <source>
        <dbReference type="ARBA" id="ARBA00022490"/>
    </source>
</evidence>
<dbReference type="HOGENOM" id="CLU_053742_0_0_1"/>
<dbReference type="GO" id="GO:0005634">
    <property type="term" value="C:nucleus"/>
    <property type="evidence" value="ECO:0000318"/>
    <property type="project" value="GO_Central"/>
</dbReference>
<evidence type="ECO:0000256" key="6">
    <source>
        <dbReference type="ARBA" id="ARBA00016935"/>
    </source>
</evidence>
<dbReference type="PANTHER" id="PTHR13063:SF10">
    <property type="entry name" value="NITRIC OXIDE SYNTHASE-INTERACTING PROTEIN"/>
    <property type="match status" value="1"/>
</dbReference>
<dbReference type="OMA" id="PCVTKFM"/>
<dbReference type="InParanoid" id="T1ENQ8"/>
<reference evidence="17 19" key="2">
    <citation type="journal article" date="2013" name="Nature">
        <title>Insights into bilaterian evolution from three spiralian genomes.</title>
        <authorList>
            <person name="Simakov O."/>
            <person name="Marletaz F."/>
            <person name="Cho S.J."/>
            <person name="Edsinger-Gonzales E."/>
            <person name="Havlak P."/>
            <person name="Hellsten U."/>
            <person name="Kuo D.H."/>
            <person name="Larsson T."/>
            <person name="Lv J."/>
            <person name="Arendt D."/>
            <person name="Savage R."/>
            <person name="Osoegawa K."/>
            <person name="de Jong P."/>
            <person name="Grimwood J."/>
            <person name="Chapman J.A."/>
            <person name="Shapiro H."/>
            <person name="Aerts A."/>
            <person name="Otillar R.P."/>
            <person name="Terry A.Y."/>
            <person name="Boore J.L."/>
            <person name="Grigoriev I.V."/>
            <person name="Lindberg D.R."/>
            <person name="Seaver E.C."/>
            <person name="Weisblat D.A."/>
            <person name="Putnam N.H."/>
            <person name="Rokhsar D.S."/>
        </authorList>
    </citation>
    <scope>NUCLEOTIDE SEQUENCE</scope>
</reference>
<keyword evidence="9" id="KW-0808">Transferase</keyword>
<dbReference type="eggNOG" id="KOG3039">
    <property type="taxonomic scope" value="Eukaryota"/>
</dbReference>
<dbReference type="GO" id="GO:0005737">
    <property type="term" value="C:cytoplasm"/>
    <property type="evidence" value="ECO:0007669"/>
    <property type="project" value="UniProtKB-SubCell"/>
</dbReference>
<proteinExistence type="inferred from homology"/>
<feature type="domain" description="Nitric oxide synthase-interacting protein zinc-finger" evidence="16">
    <location>
        <begin position="4"/>
        <end position="78"/>
    </location>
</feature>
<evidence type="ECO:0000256" key="12">
    <source>
        <dbReference type="ARBA" id="ARBA00029661"/>
    </source>
</evidence>
<keyword evidence="8" id="KW-0963">Cytoplasm</keyword>
<evidence type="ECO:0000256" key="9">
    <source>
        <dbReference type="ARBA" id="ARBA00022679"/>
    </source>
</evidence>
<sequence length="284" mass="32034">MPRHARNSTAGSVYTYHEKLKDSYQSGYGSTKVRLGKDSIKDFDCCNLTLQPCFYPVITPEGYLYDKEAILNNILAQKVSIAKKLKEYEKQKQQKLDEENNKDKEKKEQLIKKFFEKSSTSFEKQTSSESSISNMMNGKDKQLPSFWLPSLTPDQKPTDLKKPDEVVRCPMSGQPLKMKDLIEIHFTPINDGDKRNIIAKELRYVCPVTNDILGNSVPCAVLRTSGSVVTMECVEKIIRKDMIDPINGKKMKEKDIIPLHRGATGFSGTGVNLKAEKEGAVMTA</sequence>
<evidence type="ECO:0000256" key="11">
    <source>
        <dbReference type="ARBA" id="ARBA00023242"/>
    </source>
</evidence>
<dbReference type="KEGG" id="hro:HELRODRAFT_159202"/>
<evidence type="ECO:0000256" key="4">
    <source>
        <dbReference type="ARBA" id="ARBA00008126"/>
    </source>
</evidence>
<evidence type="ECO:0000256" key="5">
    <source>
        <dbReference type="ARBA" id="ARBA00012483"/>
    </source>
</evidence>
<evidence type="ECO:0000256" key="10">
    <source>
        <dbReference type="ARBA" id="ARBA00022786"/>
    </source>
</evidence>
<dbReference type="FunCoup" id="T1ENQ8">
    <property type="interactions" value="1470"/>
</dbReference>
<dbReference type="EC" id="2.3.2.27" evidence="5"/>
<keyword evidence="10" id="KW-0833">Ubl conjugation pathway</keyword>
<dbReference type="RefSeq" id="XP_009009350.1">
    <property type="nucleotide sequence ID" value="XM_009011102.1"/>
</dbReference>
<keyword evidence="15" id="KW-0175">Coiled coil</keyword>
<dbReference type="GeneID" id="20198208"/>
<keyword evidence="11 14" id="KW-0539">Nucleus</keyword>
<evidence type="ECO:0000256" key="7">
    <source>
        <dbReference type="ARBA" id="ARBA00022473"/>
    </source>
</evidence>
<evidence type="ECO:0000259" key="16">
    <source>
        <dbReference type="Pfam" id="PF15906"/>
    </source>
</evidence>
<dbReference type="FunFam" id="3.30.40.10:FF:001144">
    <property type="entry name" value="Nitric oxide synthase-interacting protein"/>
    <property type="match status" value="1"/>
</dbReference>
<evidence type="ECO:0000256" key="2">
    <source>
        <dbReference type="ARBA" id="ARBA00004123"/>
    </source>
</evidence>
<evidence type="ECO:0000256" key="14">
    <source>
        <dbReference type="PIRNR" id="PIRNR023577"/>
    </source>
</evidence>
<comment type="subcellular location">
    <subcellularLocation>
        <location evidence="3">Cytoplasm</location>
    </subcellularLocation>
    <subcellularLocation>
        <location evidence="2 14">Nucleus</location>
    </subcellularLocation>
</comment>
<evidence type="ECO:0000256" key="1">
    <source>
        <dbReference type="ARBA" id="ARBA00000900"/>
    </source>
</evidence>
<dbReference type="EMBL" id="KB095811">
    <property type="protein sequence ID" value="ESO12630.1"/>
    <property type="molecule type" value="Genomic_DNA"/>
</dbReference>
<reference evidence="19" key="1">
    <citation type="submission" date="2012-12" db="EMBL/GenBank/DDBJ databases">
        <authorList>
            <person name="Hellsten U."/>
            <person name="Grimwood J."/>
            <person name="Chapman J.A."/>
            <person name="Shapiro H."/>
            <person name="Aerts A."/>
            <person name="Otillar R.P."/>
            <person name="Terry A.Y."/>
            <person name="Boore J.L."/>
            <person name="Simakov O."/>
            <person name="Marletaz F."/>
            <person name="Cho S.-J."/>
            <person name="Edsinger-Gonzales E."/>
            <person name="Havlak P."/>
            <person name="Kuo D.-H."/>
            <person name="Larsson T."/>
            <person name="Lv J."/>
            <person name="Arendt D."/>
            <person name="Savage R."/>
            <person name="Osoegawa K."/>
            <person name="de Jong P."/>
            <person name="Lindberg D.R."/>
            <person name="Seaver E.C."/>
            <person name="Weisblat D.A."/>
            <person name="Putnam N.H."/>
            <person name="Grigoriev I.V."/>
            <person name="Rokhsar D.S."/>
        </authorList>
    </citation>
    <scope>NUCLEOTIDE SEQUENCE</scope>
</reference>
<evidence type="ECO:0000313" key="17">
    <source>
        <dbReference type="EMBL" id="ESO12630.1"/>
    </source>
</evidence>
<dbReference type="InterPro" id="IPR013083">
    <property type="entry name" value="Znf_RING/FYVE/PHD"/>
</dbReference>
<gene>
    <name evidence="18" type="primary">20198208</name>
    <name evidence="17" type="ORF">HELRODRAFT_159202</name>
</gene>
<dbReference type="SUPFAM" id="SSF57850">
    <property type="entry name" value="RING/U-box"/>
    <property type="match status" value="2"/>
</dbReference>
<dbReference type="InterPro" id="IPR031790">
    <property type="entry name" value="Znf-NOSIP"/>
</dbReference>
<protein>
    <recommendedName>
        <fullName evidence="6">Nitric oxide synthase-interacting protein</fullName>
        <ecNumber evidence="5">2.3.2.27</ecNumber>
    </recommendedName>
    <alternativeName>
        <fullName evidence="12">E3 ubiquitin-protein ligase NOSIP</fullName>
    </alternativeName>
    <alternativeName>
        <fullName evidence="13">RING-type E3 ubiquitin transferase NOSIP</fullName>
    </alternativeName>
</protein>
<dbReference type="AlphaFoldDB" id="T1ENQ8"/>
<dbReference type="GO" id="GO:0061630">
    <property type="term" value="F:ubiquitin protein ligase activity"/>
    <property type="evidence" value="ECO:0007669"/>
    <property type="project" value="UniProtKB-EC"/>
</dbReference>
<dbReference type="EnsemblMetazoa" id="HelroT159202">
    <property type="protein sequence ID" value="HelroP159202"/>
    <property type="gene ID" value="HelroG159202"/>
</dbReference>
<name>T1ENQ8_HELRO</name>
<dbReference type="EMBL" id="AMQM01000211">
    <property type="status" value="NOT_ANNOTATED_CDS"/>
    <property type="molecule type" value="Genomic_DNA"/>
</dbReference>
<evidence type="ECO:0000256" key="15">
    <source>
        <dbReference type="SAM" id="Coils"/>
    </source>
</evidence>
<evidence type="ECO:0000256" key="3">
    <source>
        <dbReference type="ARBA" id="ARBA00004496"/>
    </source>
</evidence>
<reference evidence="18" key="3">
    <citation type="submission" date="2015-06" db="UniProtKB">
        <authorList>
            <consortium name="EnsemblMetazoa"/>
        </authorList>
    </citation>
    <scope>IDENTIFICATION</scope>
</reference>
<keyword evidence="19" id="KW-1185">Reference proteome</keyword>
<evidence type="ECO:0000313" key="19">
    <source>
        <dbReference type="Proteomes" id="UP000015101"/>
    </source>
</evidence>
<dbReference type="InterPro" id="IPR016818">
    <property type="entry name" value="NOSIP"/>
</dbReference>
<dbReference type="OrthoDB" id="116827at2759"/>
<dbReference type="CDD" id="cd16662">
    <property type="entry name" value="RING-Ubox2_NOSIP"/>
    <property type="match status" value="1"/>
</dbReference>
<organism evidence="18 19">
    <name type="scientific">Helobdella robusta</name>
    <name type="common">Californian leech</name>
    <dbReference type="NCBI Taxonomy" id="6412"/>
    <lineage>
        <taxon>Eukaryota</taxon>
        <taxon>Metazoa</taxon>
        <taxon>Spiralia</taxon>
        <taxon>Lophotrochozoa</taxon>
        <taxon>Annelida</taxon>
        <taxon>Clitellata</taxon>
        <taxon>Hirudinea</taxon>
        <taxon>Rhynchobdellida</taxon>
        <taxon>Glossiphoniidae</taxon>
        <taxon>Helobdella</taxon>
    </lineage>
</organism>
<dbReference type="CDD" id="cd16661">
    <property type="entry name" value="RING-Ubox1_NOSIP"/>
    <property type="match status" value="1"/>
</dbReference>